<feature type="compositionally biased region" description="Basic and acidic residues" evidence="1">
    <location>
        <begin position="34"/>
        <end position="43"/>
    </location>
</feature>
<proteinExistence type="predicted"/>
<keyword evidence="3" id="KW-1185">Reference proteome</keyword>
<feature type="region of interest" description="Disordered" evidence="1">
    <location>
        <begin position="1"/>
        <end position="65"/>
    </location>
</feature>
<accession>A0A8J3WAL4</accession>
<reference evidence="2" key="1">
    <citation type="submission" date="2021-01" db="EMBL/GenBank/DDBJ databases">
        <title>Whole genome shotgun sequence of Planobispora rosea NBRC 15558.</title>
        <authorList>
            <person name="Komaki H."/>
            <person name="Tamura T."/>
        </authorList>
    </citation>
    <scope>NUCLEOTIDE SEQUENCE</scope>
    <source>
        <strain evidence="2">NBRC 15558</strain>
    </source>
</reference>
<name>A0A8J3WAL4_PLARO</name>
<sequence>MHEEVGQQGTDLQPGDRDRLAAVRPHRQRPQHPKTHESHDNHTPPRFTGVYRLSGGSRKAIGNKP</sequence>
<evidence type="ECO:0000313" key="2">
    <source>
        <dbReference type="EMBL" id="GIH81932.1"/>
    </source>
</evidence>
<comment type="caution">
    <text evidence="2">The sequence shown here is derived from an EMBL/GenBank/DDBJ whole genome shotgun (WGS) entry which is preliminary data.</text>
</comment>
<evidence type="ECO:0000313" key="3">
    <source>
        <dbReference type="Proteomes" id="UP000655044"/>
    </source>
</evidence>
<dbReference type="EMBL" id="BOOI01000001">
    <property type="protein sequence ID" value="GIH81932.1"/>
    <property type="molecule type" value="Genomic_DNA"/>
</dbReference>
<dbReference type="Proteomes" id="UP000655044">
    <property type="component" value="Unassembled WGS sequence"/>
</dbReference>
<evidence type="ECO:0000256" key="1">
    <source>
        <dbReference type="SAM" id="MobiDB-lite"/>
    </source>
</evidence>
<feature type="compositionally biased region" description="Basic residues" evidence="1">
    <location>
        <begin position="24"/>
        <end position="33"/>
    </location>
</feature>
<gene>
    <name evidence="2" type="ORF">Pro02_03400</name>
</gene>
<dbReference type="AlphaFoldDB" id="A0A8J3WAL4"/>
<organism evidence="2 3">
    <name type="scientific">Planobispora rosea</name>
    <dbReference type="NCBI Taxonomy" id="35762"/>
    <lineage>
        <taxon>Bacteria</taxon>
        <taxon>Bacillati</taxon>
        <taxon>Actinomycetota</taxon>
        <taxon>Actinomycetes</taxon>
        <taxon>Streptosporangiales</taxon>
        <taxon>Streptosporangiaceae</taxon>
        <taxon>Planobispora</taxon>
    </lineage>
</organism>
<protein>
    <submittedName>
        <fullName evidence="2">Uncharacterized protein</fullName>
    </submittedName>
</protein>